<dbReference type="InterPro" id="IPR052473">
    <property type="entry name" value="mtLSU_mL53"/>
</dbReference>
<dbReference type="InterPro" id="IPR019716">
    <property type="entry name" value="Ribosomal_mL53"/>
</dbReference>
<evidence type="ECO:0000256" key="8">
    <source>
        <dbReference type="ARBA" id="ARBA00042721"/>
    </source>
</evidence>
<dbReference type="GO" id="GO:0005840">
    <property type="term" value="C:ribosome"/>
    <property type="evidence" value="ECO:0007669"/>
    <property type="project" value="UniProtKB-KW"/>
</dbReference>
<dbReference type="GO" id="GO:1990904">
    <property type="term" value="C:ribonucleoprotein complex"/>
    <property type="evidence" value="ECO:0007669"/>
    <property type="project" value="UniProtKB-KW"/>
</dbReference>
<proteinExistence type="inferred from homology"/>
<dbReference type="AlphaFoldDB" id="A0ABD3PRF3"/>
<evidence type="ECO:0000256" key="1">
    <source>
        <dbReference type="ARBA" id="ARBA00004173"/>
    </source>
</evidence>
<comment type="caution">
    <text evidence="9">The sequence shown here is derived from an EMBL/GenBank/DDBJ whole genome shotgun (WGS) entry which is preliminary data.</text>
</comment>
<evidence type="ECO:0000256" key="5">
    <source>
        <dbReference type="ARBA" id="ARBA00023128"/>
    </source>
</evidence>
<gene>
    <name evidence="9" type="ORF">HJC23_010616</name>
</gene>
<dbReference type="EMBL" id="JABMIG020000135">
    <property type="protein sequence ID" value="KAL3789931.1"/>
    <property type="molecule type" value="Genomic_DNA"/>
</dbReference>
<reference evidence="9 10" key="1">
    <citation type="journal article" date="2020" name="G3 (Bethesda)">
        <title>Improved Reference Genome for Cyclotella cryptica CCMP332, a Model for Cell Wall Morphogenesis, Salinity Adaptation, and Lipid Production in Diatoms (Bacillariophyta).</title>
        <authorList>
            <person name="Roberts W.R."/>
            <person name="Downey K.M."/>
            <person name="Ruck E.C."/>
            <person name="Traller J.C."/>
            <person name="Alverson A.J."/>
        </authorList>
    </citation>
    <scope>NUCLEOTIDE SEQUENCE [LARGE SCALE GENOMIC DNA]</scope>
    <source>
        <strain evidence="9 10">CCMP332</strain>
    </source>
</reference>
<dbReference type="GO" id="GO:0005739">
    <property type="term" value="C:mitochondrion"/>
    <property type="evidence" value="ECO:0007669"/>
    <property type="project" value="UniProtKB-SubCell"/>
</dbReference>
<accession>A0ABD3PRF3</accession>
<protein>
    <recommendedName>
        <fullName evidence="7">Large ribosomal subunit protein mL53</fullName>
    </recommendedName>
    <alternativeName>
        <fullName evidence="8">39S ribosomal protein L53, mitochondrial</fullName>
    </alternativeName>
</protein>
<comment type="subcellular location">
    <subcellularLocation>
        <location evidence="1">Mitochondrion</location>
    </subcellularLocation>
</comment>
<evidence type="ECO:0000313" key="10">
    <source>
        <dbReference type="Proteomes" id="UP001516023"/>
    </source>
</evidence>
<evidence type="ECO:0000256" key="4">
    <source>
        <dbReference type="ARBA" id="ARBA00022980"/>
    </source>
</evidence>
<keyword evidence="5" id="KW-0496">Mitochondrion</keyword>
<dbReference type="Pfam" id="PF10780">
    <property type="entry name" value="MRP_L53"/>
    <property type="match status" value="1"/>
</dbReference>
<keyword evidence="6" id="KW-0687">Ribonucleoprotein</keyword>
<keyword evidence="10" id="KW-1185">Reference proteome</keyword>
<comment type="similarity">
    <text evidence="2">Belongs to the mitochondrion-specific ribosomal protein mL53 family.</text>
</comment>
<evidence type="ECO:0000256" key="2">
    <source>
        <dbReference type="ARBA" id="ARBA00005557"/>
    </source>
</evidence>
<dbReference type="PANTHER" id="PTHR33618">
    <property type="entry name" value="39S RIBOSOMAL PROTEIN L53, MITOCHONDRIAL"/>
    <property type="match status" value="1"/>
</dbReference>
<evidence type="ECO:0000256" key="3">
    <source>
        <dbReference type="ARBA" id="ARBA00022946"/>
    </source>
</evidence>
<organism evidence="9 10">
    <name type="scientific">Cyclotella cryptica</name>
    <dbReference type="NCBI Taxonomy" id="29204"/>
    <lineage>
        <taxon>Eukaryota</taxon>
        <taxon>Sar</taxon>
        <taxon>Stramenopiles</taxon>
        <taxon>Ochrophyta</taxon>
        <taxon>Bacillariophyta</taxon>
        <taxon>Coscinodiscophyceae</taxon>
        <taxon>Thalassiosirophycidae</taxon>
        <taxon>Stephanodiscales</taxon>
        <taxon>Stephanodiscaceae</taxon>
        <taxon>Cyclotella</taxon>
    </lineage>
</organism>
<dbReference type="PANTHER" id="PTHR33618:SF1">
    <property type="entry name" value="LARGE RIBOSOMAL SUBUNIT PROTEIN ML53"/>
    <property type="match status" value="1"/>
</dbReference>
<keyword evidence="3" id="KW-0809">Transit peptide</keyword>
<evidence type="ECO:0000256" key="7">
    <source>
        <dbReference type="ARBA" id="ARBA00035180"/>
    </source>
</evidence>
<name>A0ABD3PRF3_9STRA</name>
<keyword evidence="4" id="KW-0689">Ribosomal protein</keyword>
<sequence>MSKAYNAFFIYTLPLATDFSPNNTILPPHYYVRKAFDNRTRSAREVLRQVNIERFFRANPKLKVNPNILSTPHAPTVKFTFVDGTDKEFHSRDFLADEMLMDVWRTVMKMDDDFEMEGKNVDDM</sequence>
<dbReference type="Proteomes" id="UP001516023">
    <property type="component" value="Unassembled WGS sequence"/>
</dbReference>
<dbReference type="Gene3D" id="3.40.30.10">
    <property type="entry name" value="Glutaredoxin"/>
    <property type="match status" value="1"/>
</dbReference>
<evidence type="ECO:0000313" key="9">
    <source>
        <dbReference type="EMBL" id="KAL3789931.1"/>
    </source>
</evidence>
<evidence type="ECO:0000256" key="6">
    <source>
        <dbReference type="ARBA" id="ARBA00023274"/>
    </source>
</evidence>